<sequence>MRGILNPQPWCPMKTYERMRERVCKVAHKWHYIDSSLGRGYGRSRIHLAAFLRVGLSCALITPPTFSIPPLALGLIHMQVLEEGKPGFGLRAWPLPGSPHLATCVSLLRDRRWLFHCR</sequence>
<dbReference type="Proteomes" id="UP001157502">
    <property type="component" value="Chromosome 2"/>
</dbReference>
<keyword evidence="2" id="KW-1185">Reference proteome</keyword>
<reference evidence="1" key="1">
    <citation type="submission" date="2021-05" db="EMBL/GenBank/DDBJ databases">
        <authorList>
            <person name="Pan Q."/>
            <person name="Jouanno E."/>
            <person name="Zahm M."/>
            <person name="Klopp C."/>
            <person name="Cabau C."/>
            <person name="Louis A."/>
            <person name="Berthelot C."/>
            <person name="Parey E."/>
            <person name="Roest Crollius H."/>
            <person name="Montfort J."/>
            <person name="Robinson-Rechavi M."/>
            <person name="Bouchez O."/>
            <person name="Lampietro C."/>
            <person name="Lopez Roques C."/>
            <person name="Donnadieu C."/>
            <person name="Postlethwait J."/>
            <person name="Bobe J."/>
            <person name="Dillon D."/>
            <person name="Chandos A."/>
            <person name="von Hippel F."/>
            <person name="Guiguen Y."/>
        </authorList>
    </citation>
    <scope>NUCLEOTIDE SEQUENCE</scope>
    <source>
        <strain evidence="1">YG-Jan2019</strain>
    </source>
</reference>
<evidence type="ECO:0000313" key="1">
    <source>
        <dbReference type="EMBL" id="KAJ8014757.1"/>
    </source>
</evidence>
<protein>
    <submittedName>
        <fullName evidence="1">Uncharacterized protein</fullName>
    </submittedName>
</protein>
<comment type="caution">
    <text evidence="1">The sequence shown here is derived from an EMBL/GenBank/DDBJ whole genome shotgun (WGS) entry which is preliminary data.</text>
</comment>
<accession>A0ACC2HG78</accession>
<evidence type="ECO:0000313" key="2">
    <source>
        <dbReference type="Proteomes" id="UP001157502"/>
    </source>
</evidence>
<gene>
    <name evidence="1" type="ORF">DPEC_G00019040</name>
</gene>
<proteinExistence type="predicted"/>
<organism evidence="1 2">
    <name type="scientific">Dallia pectoralis</name>
    <name type="common">Alaska blackfish</name>
    <dbReference type="NCBI Taxonomy" id="75939"/>
    <lineage>
        <taxon>Eukaryota</taxon>
        <taxon>Metazoa</taxon>
        <taxon>Chordata</taxon>
        <taxon>Craniata</taxon>
        <taxon>Vertebrata</taxon>
        <taxon>Euteleostomi</taxon>
        <taxon>Actinopterygii</taxon>
        <taxon>Neopterygii</taxon>
        <taxon>Teleostei</taxon>
        <taxon>Protacanthopterygii</taxon>
        <taxon>Esociformes</taxon>
        <taxon>Umbridae</taxon>
        <taxon>Dallia</taxon>
    </lineage>
</organism>
<dbReference type="EMBL" id="CM055729">
    <property type="protein sequence ID" value="KAJ8014757.1"/>
    <property type="molecule type" value="Genomic_DNA"/>
</dbReference>
<name>A0ACC2HG78_DALPE</name>